<dbReference type="RefSeq" id="XP_016757942.1">
    <property type="nucleotide sequence ID" value="XM_016901523.1"/>
</dbReference>
<accession>M3AUS6</accession>
<dbReference type="Proteomes" id="UP000016931">
    <property type="component" value="Unassembled WGS sequence"/>
</dbReference>
<gene>
    <name evidence="2" type="ORF">SEPMUDRAFT_119562</name>
</gene>
<keyword evidence="3" id="KW-1185">Reference proteome</keyword>
<sequence length="214" mass="23933">MATTTRSFPPSTTTQHNVDPWQAGRGQRRVYPPSRFSRFDETSSAARRIHQTSSVPKSTHRHDFSGSSPSVPVLRLKTAQEPRAPDAQPPTRTIHHQKSHPLRQLISSRSRPPSHPAVASQVRPQNLVHFASLSVQPAVRRRVSLRGRKPLLALLNEIADRSRLLGVRETLVGFETIWTDGIGIRKDMGAEGDIRGRNGRGRFGGDNGKMLRRR</sequence>
<feature type="compositionally biased region" description="Low complexity" evidence="1">
    <location>
        <begin position="1"/>
        <end position="14"/>
    </location>
</feature>
<dbReference type="GeneID" id="27898660"/>
<protein>
    <submittedName>
        <fullName evidence="2">Uncharacterized protein</fullName>
    </submittedName>
</protein>
<evidence type="ECO:0000256" key="1">
    <source>
        <dbReference type="SAM" id="MobiDB-lite"/>
    </source>
</evidence>
<evidence type="ECO:0000313" key="3">
    <source>
        <dbReference type="Proteomes" id="UP000016931"/>
    </source>
</evidence>
<proteinExistence type="predicted"/>
<evidence type="ECO:0000313" key="2">
    <source>
        <dbReference type="EMBL" id="EMF09821.1"/>
    </source>
</evidence>
<reference evidence="2 3" key="1">
    <citation type="journal article" date="2012" name="PLoS Pathog.">
        <title>Diverse lifestyles and strategies of plant pathogenesis encoded in the genomes of eighteen Dothideomycetes fungi.</title>
        <authorList>
            <person name="Ohm R.A."/>
            <person name="Feau N."/>
            <person name="Henrissat B."/>
            <person name="Schoch C.L."/>
            <person name="Horwitz B.A."/>
            <person name="Barry K.W."/>
            <person name="Condon B.J."/>
            <person name="Copeland A.C."/>
            <person name="Dhillon B."/>
            <person name="Glaser F."/>
            <person name="Hesse C.N."/>
            <person name="Kosti I."/>
            <person name="LaButti K."/>
            <person name="Lindquist E.A."/>
            <person name="Lucas S."/>
            <person name="Salamov A.A."/>
            <person name="Bradshaw R.E."/>
            <person name="Ciuffetti L."/>
            <person name="Hamelin R.C."/>
            <person name="Kema G.H.J."/>
            <person name="Lawrence C."/>
            <person name="Scott J.A."/>
            <person name="Spatafora J.W."/>
            <person name="Turgeon B.G."/>
            <person name="de Wit P.J.G.M."/>
            <person name="Zhong S."/>
            <person name="Goodwin S.B."/>
            <person name="Grigoriev I.V."/>
        </authorList>
    </citation>
    <scope>NUCLEOTIDE SEQUENCE [LARGE SCALE GENOMIC DNA]</scope>
    <source>
        <strain evidence="2 3">SO2202</strain>
    </source>
</reference>
<dbReference type="EMBL" id="KB456268">
    <property type="protein sequence ID" value="EMF09821.1"/>
    <property type="molecule type" value="Genomic_DNA"/>
</dbReference>
<feature type="region of interest" description="Disordered" evidence="1">
    <location>
        <begin position="195"/>
        <end position="214"/>
    </location>
</feature>
<organism evidence="2 3">
    <name type="scientific">Sphaerulina musiva (strain SO2202)</name>
    <name type="common">Poplar stem canker fungus</name>
    <name type="synonym">Septoria musiva</name>
    <dbReference type="NCBI Taxonomy" id="692275"/>
    <lineage>
        <taxon>Eukaryota</taxon>
        <taxon>Fungi</taxon>
        <taxon>Dikarya</taxon>
        <taxon>Ascomycota</taxon>
        <taxon>Pezizomycotina</taxon>
        <taxon>Dothideomycetes</taxon>
        <taxon>Dothideomycetidae</taxon>
        <taxon>Mycosphaerellales</taxon>
        <taxon>Mycosphaerellaceae</taxon>
        <taxon>Sphaerulina</taxon>
    </lineage>
</organism>
<name>M3AUS6_SPHMS</name>
<dbReference type="AlphaFoldDB" id="M3AUS6"/>
<dbReference type="HOGENOM" id="CLU_1289659_0_0_1"/>
<feature type="region of interest" description="Disordered" evidence="1">
    <location>
        <begin position="1"/>
        <end position="102"/>
    </location>
</feature>